<reference evidence="14 15" key="1">
    <citation type="submission" date="2018-06" db="EMBL/GenBank/DDBJ databases">
        <title>Genome sequencing of Oceanotoga sp. sy52.</title>
        <authorList>
            <person name="Mori K."/>
        </authorList>
    </citation>
    <scope>NUCLEOTIDE SEQUENCE [LARGE SCALE GENOMIC DNA]</scope>
    <source>
        <strain evidence="15">sy52</strain>
    </source>
</reference>
<dbReference type="SUPFAM" id="SSF52540">
    <property type="entry name" value="P-loop containing nucleoside triphosphate hydrolases"/>
    <property type="match status" value="1"/>
</dbReference>
<comment type="similarity">
    <text evidence="1 8 11">Belongs to the DnaA family.</text>
</comment>
<proteinExistence type="inferred from homology"/>
<dbReference type="InterPro" id="IPR020591">
    <property type="entry name" value="Chromosome_initiator_DnaA-like"/>
</dbReference>
<feature type="binding site" evidence="8">
    <location>
        <position position="145"/>
    </location>
    <ligand>
        <name>ATP</name>
        <dbReference type="ChEBI" id="CHEBI:30616"/>
    </ligand>
</feature>
<dbReference type="GO" id="GO:0005524">
    <property type="term" value="F:ATP binding"/>
    <property type="evidence" value="ECO:0007669"/>
    <property type="project" value="UniProtKB-UniRule"/>
</dbReference>
<evidence type="ECO:0000256" key="9">
    <source>
        <dbReference type="NCBIfam" id="TIGR00362"/>
    </source>
</evidence>
<dbReference type="GO" id="GO:0005886">
    <property type="term" value="C:plasma membrane"/>
    <property type="evidence" value="ECO:0007669"/>
    <property type="project" value="TreeGrafter"/>
</dbReference>
<dbReference type="InParanoid" id="A0A7G1G162"/>
<keyword evidence="6 8" id="KW-0446">Lipid-binding</keyword>
<evidence type="ECO:0000259" key="12">
    <source>
        <dbReference type="SMART" id="SM00382"/>
    </source>
</evidence>
<feature type="region of interest" description="Domain IV, binds dsDNA" evidence="8">
    <location>
        <begin position="316"/>
        <end position="454"/>
    </location>
</feature>
<keyword evidence="15" id="KW-1185">Reference proteome</keyword>
<evidence type="ECO:0000256" key="5">
    <source>
        <dbReference type="ARBA" id="ARBA00022840"/>
    </source>
</evidence>
<protein>
    <recommendedName>
        <fullName evidence="8 9">Chromosomal replication initiator protein DnaA</fullName>
    </recommendedName>
</protein>
<feature type="domain" description="AAA+ ATPase" evidence="12">
    <location>
        <begin position="131"/>
        <end position="260"/>
    </location>
</feature>
<evidence type="ECO:0000256" key="4">
    <source>
        <dbReference type="ARBA" id="ARBA00022741"/>
    </source>
</evidence>
<dbReference type="AlphaFoldDB" id="A0A7G1G162"/>
<dbReference type="GO" id="GO:0005737">
    <property type="term" value="C:cytoplasm"/>
    <property type="evidence" value="ECO:0007669"/>
    <property type="project" value="UniProtKB-SubCell"/>
</dbReference>
<evidence type="ECO:0000256" key="6">
    <source>
        <dbReference type="ARBA" id="ARBA00023121"/>
    </source>
</evidence>
<dbReference type="RefSeq" id="WP_190615010.1">
    <property type="nucleotide sequence ID" value="NZ_AP018712.1"/>
</dbReference>
<dbReference type="Gene3D" id="3.30.300.180">
    <property type="match status" value="1"/>
</dbReference>
<dbReference type="SUPFAM" id="SSF48295">
    <property type="entry name" value="TrpR-like"/>
    <property type="match status" value="1"/>
</dbReference>
<evidence type="ECO:0000256" key="8">
    <source>
        <dbReference type="HAMAP-Rule" id="MF_00377"/>
    </source>
</evidence>
<dbReference type="InterPro" id="IPR027417">
    <property type="entry name" value="P-loop_NTPase"/>
</dbReference>
<dbReference type="SMART" id="SM00382">
    <property type="entry name" value="AAA"/>
    <property type="match status" value="1"/>
</dbReference>
<feature type="binding site" evidence="8">
    <location>
        <position position="142"/>
    </location>
    <ligand>
        <name>ATP</name>
        <dbReference type="ChEBI" id="CHEBI:30616"/>
    </ligand>
</feature>
<comment type="domain">
    <text evidence="8">Domain I is involved in oligomerization and binding regulators, domain II is flexibile and of varying length in different bacteria, domain III forms the AAA+ region, while domain IV binds dsDNA.</text>
</comment>
<accession>A0A7G1G162</accession>
<dbReference type="CDD" id="cd06571">
    <property type="entry name" value="Bac_DnaA_C"/>
    <property type="match status" value="1"/>
</dbReference>
<keyword evidence="4 8" id="KW-0547">Nucleotide-binding</keyword>
<dbReference type="PANTHER" id="PTHR30050:SF2">
    <property type="entry name" value="CHROMOSOMAL REPLICATION INITIATOR PROTEIN DNAA"/>
    <property type="match status" value="1"/>
</dbReference>
<dbReference type="InterPro" id="IPR038454">
    <property type="entry name" value="DnaA_N_sf"/>
</dbReference>
<feature type="domain" description="Chromosomal replication initiator DnaA C-terminal" evidence="13">
    <location>
        <begin position="354"/>
        <end position="422"/>
    </location>
</feature>
<dbReference type="GO" id="GO:0008289">
    <property type="term" value="F:lipid binding"/>
    <property type="evidence" value="ECO:0007669"/>
    <property type="project" value="UniProtKB-KW"/>
</dbReference>
<name>A0A7G1G162_9BACT</name>
<dbReference type="Gene3D" id="1.10.8.60">
    <property type="match status" value="1"/>
</dbReference>
<keyword evidence="3 8" id="KW-0235">DNA replication</keyword>
<feature type="region of interest" description="Domain I, interacts with DnaA modulators" evidence="8">
    <location>
        <begin position="1"/>
        <end position="81"/>
    </location>
</feature>
<dbReference type="GO" id="GO:0003688">
    <property type="term" value="F:DNA replication origin binding"/>
    <property type="evidence" value="ECO:0007669"/>
    <property type="project" value="UniProtKB-UniRule"/>
</dbReference>
<dbReference type="InterPro" id="IPR001957">
    <property type="entry name" value="Chromosome_initiator_DnaA"/>
</dbReference>
<sequence length="454" mass="52494">MNNDELLEQLRLKLSRETWKSWLSTSKILDIKKNEVIIGLGNIFLKEAVEKKFGKVIKDTLSDILKRDVSVSFTDIKIDNSKKINKGPMIKTRPLKLSEFNTEFVFESFVVGHSNRMAYYSAQEVAQSPGKFNPLFIYGDVGLGKTHLLHAIANHMLEHSPDLRVKYLTAEDFMNEMMKAIRSKDMDNFREKFRKSVDVFLIDDVQFLIGKNSVQTELFHTFNSLFNSGKQVVICSDRTPEELATFHPRLISRFEMGLVVNIEEPDAGTRYLIAKKMAHMISLQLSDDVAHYLAEHVDRNLRRMRGAIMNLMLHTKITGKPANMETARKIVDSIIRMNDEKRKYNSKEAFETIKINTLVNSVLQEYDIERKELYSSSRKKKISEARQILAYMLKIYGKMNVKDISKMLKRNHSTISQSIKKIDQSLVLGNKLIKSKLDNIKNKMEQEKTDMNVI</sequence>
<keyword evidence="7 8" id="KW-0238">DNA-binding</keyword>
<dbReference type="Pfam" id="PF00308">
    <property type="entry name" value="Bac_DnaA"/>
    <property type="match status" value="1"/>
</dbReference>
<evidence type="ECO:0000313" key="14">
    <source>
        <dbReference type="EMBL" id="BBE29860.1"/>
    </source>
</evidence>
<dbReference type="InterPro" id="IPR010921">
    <property type="entry name" value="Trp_repressor/repl_initiator"/>
</dbReference>
<dbReference type="InterPro" id="IPR013159">
    <property type="entry name" value="DnaA_C"/>
</dbReference>
<dbReference type="Gene3D" id="3.40.50.300">
    <property type="entry name" value="P-loop containing nucleotide triphosphate hydrolases"/>
    <property type="match status" value="1"/>
</dbReference>
<dbReference type="Proteomes" id="UP000516361">
    <property type="component" value="Chromosome"/>
</dbReference>
<evidence type="ECO:0000256" key="1">
    <source>
        <dbReference type="ARBA" id="ARBA00006583"/>
    </source>
</evidence>
<evidence type="ECO:0000259" key="13">
    <source>
        <dbReference type="SMART" id="SM00760"/>
    </source>
</evidence>
<dbReference type="GO" id="GO:0006275">
    <property type="term" value="P:regulation of DNA replication"/>
    <property type="evidence" value="ECO:0007669"/>
    <property type="project" value="UniProtKB-UniRule"/>
</dbReference>
<evidence type="ECO:0000256" key="2">
    <source>
        <dbReference type="ARBA" id="ARBA00022490"/>
    </source>
</evidence>
<evidence type="ECO:0000256" key="10">
    <source>
        <dbReference type="RuleBase" id="RU000577"/>
    </source>
</evidence>
<comment type="subcellular location">
    <subcellularLocation>
        <location evidence="8">Cytoplasm</location>
    </subcellularLocation>
</comment>
<dbReference type="Gene3D" id="1.10.1750.10">
    <property type="match status" value="1"/>
</dbReference>
<evidence type="ECO:0000256" key="3">
    <source>
        <dbReference type="ARBA" id="ARBA00022705"/>
    </source>
</evidence>
<feature type="binding site" evidence="8">
    <location>
        <position position="146"/>
    </location>
    <ligand>
        <name>ATP</name>
        <dbReference type="ChEBI" id="CHEBI:30616"/>
    </ligand>
</feature>
<evidence type="ECO:0000313" key="15">
    <source>
        <dbReference type="Proteomes" id="UP000516361"/>
    </source>
</evidence>
<dbReference type="InterPro" id="IPR013317">
    <property type="entry name" value="DnaA_dom"/>
</dbReference>
<dbReference type="Pfam" id="PF08299">
    <property type="entry name" value="Bac_DnaA_C"/>
    <property type="match status" value="1"/>
</dbReference>
<dbReference type="Pfam" id="PF11638">
    <property type="entry name" value="DnaA_N"/>
    <property type="match status" value="1"/>
</dbReference>
<keyword evidence="2 8" id="KW-0963">Cytoplasm</keyword>
<dbReference type="GO" id="GO:0006270">
    <property type="term" value="P:DNA replication initiation"/>
    <property type="evidence" value="ECO:0007669"/>
    <property type="project" value="UniProtKB-UniRule"/>
</dbReference>
<dbReference type="HAMAP" id="MF_00377">
    <property type="entry name" value="DnaA_bact"/>
    <property type="match status" value="1"/>
</dbReference>
<feature type="binding site" evidence="8">
    <location>
        <position position="144"/>
    </location>
    <ligand>
        <name>ATP</name>
        <dbReference type="ChEBI" id="CHEBI:30616"/>
    </ligand>
</feature>
<dbReference type="PRINTS" id="PR00051">
    <property type="entry name" value="DNAA"/>
</dbReference>
<evidence type="ECO:0000256" key="7">
    <source>
        <dbReference type="ARBA" id="ARBA00023125"/>
    </source>
</evidence>
<organism evidence="14 15">
    <name type="scientific">Tepiditoga spiralis</name>
    <dbReference type="NCBI Taxonomy" id="2108365"/>
    <lineage>
        <taxon>Bacteria</taxon>
        <taxon>Thermotogati</taxon>
        <taxon>Thermotogota</taxon>
        <taxon>Thermotogae</taxon>
        <taxon>Petrotogales</taxon>
        <taxon>Petrotogaceae</taxon>
        <taxon>Tepiditoga</taxon>
    </lineage>
</organism>
<dbReference type="CDD" id="cd00009">
    <property type="entry name" value="AAA"/>
    <property type="match status" value="1"/>
</dbReference>
<feature type="region of interest" description="Domain III, AAA+ region" evidence="8">
    <location>
        <begin position="99"/>
        <end position="315"/>
    </location>
</feature>
<comment type="subunit">
    <text evidence="8">Oligomerizes as a right-handed, spiral filament on DNA at oriC.</text>
</comment>
<dbReference type="InterPro" id="IPR003593">
    <property type="entry name" value="AAA+_ATPase"/>
</dbReference>
<dbReference type="EMBL" id="AP018712">
    <property type="protein sequence ID" value="BBE29860.1"/>
    <property type="molecule type" value="Genomic_DNA"/>
</dbReference>
<dbReference type="KEGG" id="ocy:OSSY52_00010"/>
<comment type="function">
    <text evidence="8 10">Plays an essential role in the initiation and regulation of chromosomal replication. ATP-DnaA binds to the origin of replication (oriC) to initiate formation of the DNA replication initiation complex once per cell cycle. Binds the DnaA box (a 9 base pair repeat at the origin) and separates the double-stranded (ds)DNA. Forms a right-handed helical filament on oriC DNA; dsDNA binds to the exterior of the filament while single-stranded (ss)DNA is stabiized in the filament's interior. The ATP-DnaA-oriC complex binds and stabilizes one strand of the AT-rich DNA unwinding element (DUE), permitting loading of DNA polymerase. After initiation quickly degrades to an ADP-DnaA complex that is not apt for DNA replication. Binds acidic phospholipids.</text>
</comment>
<dbReference type="FunCoup" id="A0A7G1G162">
    <property type="interactions" value="338"/>
</dbReference>
<comment type="caution">
    <text evidence="8">Lacks conserved residue(s) required for the propagation of feature annotation.</text>
</comment>
<dbReference type="SMART" id="SM00760">
    <property type="entry name" value="Bac_DnaA_C"/>
    <property type="match status" value="1"/>
</dbReference>
<dbReference type="PANTHER" id="PTHR30050">
    <property type="entry name" value="CHROMOSOMAL REPLICATION INITIATOR PROTEIN DNAA"/>
    <property type="match status" value="1"/>
</dbReference>
<dbReference type="NCBIfam" id="TIGR00362">
    <property type="entry name" value="DnaA"/>
    <property type="match status" value="1"/>
</dbReference>
<gene>
    <name evidence="8 14" type="primary">dnaA</name>
    <name evidence="14" type="ORF">OSSY52_00010</name>
</gene>
<evidence type="ECO:0000256" key="11">
    <source>
        <dbReference type="RuleBase" id="RU004227"/>
    </source>
</evidence>
<dbReference type="InterPro" id="IPR024633">
    <property type="entry name" value="DnaA_N_dom"/>
</dbReference>
<keyword evidence="5 8" id="KW-0067">ATP-binding</keyword>
<dbReference type="FunFam" id="3.40.50.300:FF:000668">
    <property type="entry name" value="Chromosomal replication initiator protein DnaA"/>
    <property type="match status" value="1"/>
</dbReference>